<comment type="pathway">
    <text evidence="3 19">One-carbon metabolism; methanogenesis from CO(2); methyl-coenzyme M from 5,10-methylene-5,6,7,8-tetrahydromethanopterin: step 2/2.</text>
</comment>
<keyword evidence="9 19" id="KW-0489">Methyltransferase</keyword>
<dbReference type="GO" id="GO:0006730">
    <property type="term" value="P:one-carbon metabolic process"/>
    <property type="evidence" value="ECO:0007669"/>
    <property type="project" value="UniProtKB-UniRule"/>
</dbReference>
<dbReference type="NCBIfam" id="NF002129">
    <property type="entry name" value="PRK00965.1"/>
    <property type="match status" value="1"/>
</dbReference>
<dbReference type="EC" id="7.2.1.4" evidence="18 19"/>
<reference evidence="20" key="1">
    <citation type="journal article" date="2020" name="ISME J.">
        <title>Gammaproteobacteria mediating utilization of methyl-, sulfur- and petroleum organic compounds in deep ocean hydrothermal plumes.</title>
        <authorList>
            <person name="Zhou Z."/>
            <person name="Liu Y."/>
            <person name="Pan J."/>
            <person name="Cron B.R."/>
            <person name="Toner B.M."/>
            <person name="Anantharaman K."/>
            <person name="Breier J.A."/>
            <person name="Dick G.J."/>
            <person name="Li M."/>
        </authorList>
    </citation>
    <scope>NUCLEOTIDE SEQUENCE</scope>
    <source>
        <strain evidence="20">SZUA-1385</strain>
    </source>
</reference>
<evidence type="ECO:0000256" key="13">
    <source>
        <dbReference type="ARBA" id="ARBA00022989"/>
    </source>
</evidence>
<keyword evidence="11 19" id="KW-0812">Transmembrane</keyword>
<dbReference type="Pfam" id="PF05440">
    <property type="entry name" value="MtrB"/>
    <property type="match status" value="1"/>
</dbReference>
<evidence type="ECO:0000256" key="12">
    <source>
        <dbReference type="ARBA" id="ARBA00022967"/>
    </source>
</evidence>
<evidence type="ECO:0000256" key="6">
    <source>
        <dbReference type="ARBA" id="ARBA00015127"/>
    </source>
</evidence>
<evidence type="ECO:0000256" key="3">
    <source>
        <dbReference type="ARBA" id="ARBA00004839"/>
    </source>
</evidence>
<dbReference type="GO" id="GO:0030269">
    <property type="term" value="F:tetrahydromethanopterin S-methyltransferase activity"/>
    <property type="evidence" value="ECO:0007669"/>
    <property type="project" value="UniProtKB-UniRule"/>
</dbReference>
<evidence type="ECO:0000256" key="18">
    <source>
        <dbReference type="ARBA" id="ARBA00044970"/>
    </source>
</evidence>
<dbReference type="GO" id="GO:0005886">
    <property type="term" value="C:plasma membrane"/>
    <property type="evidence" value="ECO:0007669"/>
    <property type="project" value="UniProtKB-SubCell"/>
</dbReference>
<evidence type="ECO:0000256" key="17">
    <source>
        <dbReference type="ARBA" id="ARBA00044880"/>
    </source>
</evidence>
<evidence type="ECO:0000256" key="14">
    <source>
        <dbReference type="ARBA" id="ARBA00022994"/>
    </source>
</evidence>
<comment type="subunit">
    <text evidence="5 19">The complex is composed of 8 subunits; MtrA, MtrB, MtrC, MtrD, MtrE, MtrF, MtrG and MtrH.</text>
</comment>
<evidence type="ECO:0000256" key="10">
    <source>
        <dbReference type="ARBA" id="ARBA00022679"/>
    </source>
</evidence>
<dbReference type="GO" id="GO:0019386">
    <property type="term" value="P:methanogenesis, from carbon dioxide"/>
    <property type="evidence" value="ECO:0007669"/>
    <property type="project" value="UniProtKB-UniRule"/>
</dbReference>
<dbReference type="GO" id="GO:0032259">
    <property type="term" value="P:methylation"/>
    <property type="evidence" value="ECO:0007669"/>
    <property type="project" value="UniProtKB-KW"/>
</dbReference>
<comment type="function">
    <text evidence="1 19">Part of a complex that catalyzes the formation of methyl-coenzyme M and tetrahydromethanopterin from coenzyme M and methyl-tetrahydromethanopterin. This is an energy-conserving, sodium-ion translocating step.</text>
</comment>
<organism evidence="20 21">
    <name type="scientific">Methanothermococcus okinawensis</name>
    <dbReference type="NCBI Taxonomy" id="155863"/>
    <lineage>
        <taxon>Archaea</taxon>
        <taxon>Methanobacteriati</taxon>
        <taxon>Methanobacteriota</taxon>
        <taxon>Methanomada group</taxon>
        <taxon>Methanococci</taxon>
        <taxon>Methanococcales</taxon>
        <taxon>Methanococcaceae</taxon>
        <taxon>Methanothermococcus</taxon>
    </lineage>
</organism>
<evidence type="ECO:0000256" key="8">
    <source>
        <dbReference type="ARBA" id="ARBA00022563"/>
    </source>
</evidence>
<dbReference type="AlphaFoldDB" id="A0A832YTR8"/>
<gene>
    <name evidence="19" type="primary">mtrB</name>
    <name evidence="20" type="ORF">EYG76_03795</name>
</gene>
<dbReference type="Proteomes" id="UP000605144">
    <property type="component" value="Unassembled WGS sequence"/>
</dbReference>
<keyword evidence="7 19" id="KW-1003">Cell membrane</keyword>
<evidence type="ECO:0000256" key="15">
    <source>
        <dbReference type="ARBA" id="ARBA00023136"/>
    </source>
</evidence>
<keyword evidence="15 19" id="KW-0472">Membrane</keyword>
<name>A0A832YTR8_9EURY</name>
<dbReference type="PIRSF" id="PIRSF005518">
    <property type="entry name" value="MtrB"/>
    <property type="match status" value="1"/>
</dbReference>
<dbReference type="NCBIfam" id="TIGR04166">
    <property type="entry name" value="methano_MtrB"/>
    <property type="match status" value="1"/>
</dbReference>
<evidence type="ECO:0000256" key="5">
    <source>
        <dbReference type="ARBA" id="ARBA00011616"/>
    </source>
</evidence>
<evidence type="ECO:0000256" key="19">
    <source>
        <dbReference type="HAMAP-Rule" id="MF_01094"/>
    </source>
</evidence>
<proteinExistence type="inferred from homology"/>
<evidence type="ECO:0000256" key="4">
    <source>
        <dbReference type="ARBA" id="ARBA00010027"/>
    </source>
</evidence>
<comment type="caution">
    <text evidence="20">The sequence shown here is derived from an EMBL/GenBank/DDBJ whole genome shotgun (WGS) entry which is preliminary data.</text>
</comment>
<protein>
    <recommendedName>
        <fullName evidence="6 19">Tetrahydromethanopterin S-methyltransferase subunit B</fullName>
        <ecNumber evidence="18 19">7.2.1.4</ecNumber>
    </recommendedName>
    <alternativeName>
        <fullName evidence="16 19">N5-methyltetrahydromethanopterin--coenzyme M methyltransferase subunit B</fullName>
    </alternativeName>
</protein>
<comment type="catalytic activity">
    <reaction evidence="17 19">
        <text>5-methyl-5,6,7,8-tetrahydromethanopterin + coenzyme M + 2 Na(+)(in) = 5,6,7,8-tetrahydromethanopterin + methyl-coenzyme M + 2 Na(+)(out)</text>
        <dbReference type="Rhea" id="RHEA:53492"/>
        <dbReference type="ChEBI" id="CHEBI:29101"/>
        <dbReference type="ChEBI" id="CHEBI:58103"/>
        <dbReference type="ChEBI" id="CHEBI:58116"/>
        <dbReference type="ChEBI" id="CHEBI:58286"/>
        <dbReference type="ChEBI" id="CHEBI:58319"/>
        <dbReference type="EC" id="7.2.1.4"/>
    </reaction>
</comment>
<keyword evidence="14 19" id="KW-0484">Methanogenesis</keyword>
<evidence type="ECO:0000256" key="11">
    <source>
        <dbReference type="ARBA" id="ARBA00022692"/>
    </source>
</evidence>
<evidence type="ECO:0000256" key="1">
    <source>
        <dbReference type="ARBA" id="ARBA00002533"/>
    </source>
</evidence>
<evidence type="ECO:0000256" key="7">
    <source>
        <dbReference type="ARBA" id="ARBA00022475"/>
    </source>
</evidence>
<keyword evidence="8 19" id="KW-0554">One-carbon metabolism</keyword>
<feature type="transmembrane region" description="Helical" evidence="19">
    <location>
        <begin position="76"/>
        <end position="99"/>
    </location>
</feature>
<evidence type="ECO:0000313" key="21">
    <source>
        <dbReference type="Proteomes" id="UP000605144"/>
    </source>
</evidence>
<dbReference type="EMBL" id="DQSV01000074">
    <property type="protein sequence ID" value="HIP17408.1"/>
    <property type="molecule type" value="Genomic_DNA"/>
</dbReference>
<evidence type="ECO:0000256" key="9">
    <source>
        <dbReference type="ARBA" id="ARBA00022603"/>
    </source>
</evidence>
<keyword evidence="12 19" id="KW-1278">Translocase</keyword>
<evidence type="ECO:0000256" key="2">
    <source>
        <dbReference type="ARBA" id="ARBA00004162"/>
    </source>
</evidence>
<evidence type="ECO:0000256" key="16">
    <source>
        <dbReference type="ARBA" id="ARBA00029818"/>
    </source>
</evidence>
<comment type="subcellular location">
    <subcellularLocation>
        <location evidence="2 19">Cell membrane</location>
        <topology evidence="2 19">Single-pass membrane protein</topology>
    </subcellularLocation>
</comment>
<sequence>MDIVKVCPEIGVIMDVDSGLIAETRDDIVQVDLNPLREEINRLENLAKAYENSLDPRHAPLKTYPGREGVYNIGGIFQGVFFGFWITMAIALLIIILLIKIYPSLLGINL</sequence>
<comment type="similarity">
    <text evidence="4 19">Belongs to the MtrB family.</text>
</comment>
<dbReference type="UniPathway" id="UPA00640">
    <property type="reaction ID" value="UER00698"/>
</dbReference>
<keyword evidence="10 19" id="KW-0808">Transferase</keyword>
<dbReference type="HAMAP" id="MF_01094">
    <property type="entry name" value="MtrB"/>
    <property type="match status" value="1"/>
</dbReference>
<evidence type="ECO:0000313" key="20">
    <source>
        <dbReference type="EMBL" id="HIP17408.1"/>
    </source>
</evidence>
<keyword evidence="13 19" id="KW-1133">Transmembrane helix</keyword>
<accession>A0A832YTR8</accession>
<dbReference type="InterPro" id="IPR008690">
    <property type="entry name" value="MtrB_MeTrfase"/>
</dbReference>